<dbReference type="InterPro" id="IPR001352">
    <property type="entry name" value="RNase_HII/HIII"/>
</dbReference>
<dbReference type="Gene3D" id="3.30.420.10">
    <property type="entry name" value="Ribonuclease H-like superfamily/Ribonuclease H"/>
    <property type="match status" value="1"/>
</dbReference>
<dbReference type="InterPro" id="IPR022898">
    <property type="entry name" value="RNase_HII"/>
</dbReference>
<gene>
    <name evidence="14" type="primary">rnhB</name>
    <name evidence="18" type="ORF">SAMN04489746_0092</name>
</gene>
<dbReference type="GO" id="GO:0003723">
    <property type="term" value="F:RNA binding"/>
    <property type="evidence" value="ECO:0007669"/>
    <property type="project" value="UniProtKB-UniRule"/>
</dbReference>
<dbReference type="GO" id="GO:0006298">
    <property type="term" value="P:mismatch repair"/>
    <property type="evidence" value="ECO:0007669"/>
    <property type="project" value="TreeGrafter"/>
</dbReference>
<evidence type="ECO:0000256" key="7">
    <source>
        <dbReference type="ARBA" id="ARBA00019179"/>
    </source>
</evidence>
<evidence type="ECO:0000256" key="14">
    <source>
        <dbReference type="HAMAP-Rule" id="MF_00052"/>
    </source>
</evidence>
<dbReference type="Pfam" id="PF01351">
    <property type="entry name" value="RNase_HII"/>
    <property type="match status" value="1"/>
</dbReference>
<dbReference type="EMBL" id="FNSH01000001">
    <property type="protein sequence ID" value="SEB40298.1"/>
    <property type="molecule type" value="Genomic_DNA"/>
</dbReference>
<dbReference type="NCBIfam" id="NF000595">
    <property type="entry name" value="PRK00015.1-3"/>
    <property type="match status" value="1"/>
</dbReference>
<dbReference type="AlphaFoldDB" id="A0AB38A4H7"/>
<dbReference type="GO" id="GO:0004523">
    <property type="term" value="F:RNA-DNA hybrid ribonuclease activity"/>
    <property type="evidence" value="ECO:0007669"/>
    <property type="project" value="UniProtKB-UniRule"/>
</dbReference>
<dbReference type="RefSeq" id="WP_002563722.1">
    <property type="nucleotide sequence ID" value="NZ_CALJSN010000005.1"/>
</dbReference>
<dbReference type="InterPro" id="IPR024567">
    <property type="entry name" value="RNase_HII/HIII_dom"/>
</dbReference>
<evidence type="ECO:0000256" key="1">
    <source>
        <dbReference type="ARBA" id="ARBA00000077"/>
    </source>
</evidence>
<comment type="cofactor">
    <cofactor evidence="2">
        <name>Mg(2+)</name>
        <dbReference type="ChEBI" id="CHEBI:18420"/>
    </cofactor>
</comment>
<dbReference type="GO" id="GO:0030145">
    <property type="term" value="F:manganese ion binding"/>
    <property type="evidence" value="ECO:0007669"/>
    <property type="project" value="UniProtKB-UniRule"/>
</dbReference>
<dbReference type="GO" id="GO:0005737">
    <property type="term" value="C:cytoplasm"/>
    <property type="evidence" value="ECO:0007669"/>
    <property type="project" value="UniProtKB-SubCell"/>
</dbReference>
<evidence type="ECO:0000256" key="13">
    <source>
        <dbReference type="ARBA" id="ARBA00023211"/>
    </source>
</evidence>
<dbReference type="InterPro" id="IPR036397">
    <property type="entry name" value="RNaseH_sf"/>
</dbReference>
<comment type="similarity">
    <text evidence="5 14 16">Belongs to the RNase HII family.</text>
</comment>
<dbReference type="PROSITE" id="PS51975">
    <property type="entry name" value="RNASE_H_2"/>
    <property type="match status" value="1"/>
</dbReference>
<dbReference type="HAMAP" id="MF_00052_B">
    <property type="entry name" value="RNase_HII_B"/>
    <property type="match status" value="1"/>
</dbReference>
<name>A0AB38A4H7_9ACTN</name>
<comment type="catalytic activity">
    <reaction evidence="1 14 15 16">
        <text>Endonucleolytic cleavage to 5'-phosphomonoester.</text>
        <dbReference type="EC" id="3.1.26.4"/>
    </reaction>
</comment>
<feature type="domain" description="RNase H type-2" evidence="17">
    <location>
        <begin position="77"/>
        <end position="264"/>
    </location>
</feature>
<comment type="subcellular location">
    <subcellularLocation>
        <location evidence="4 14">Cytoplasm</location>
    </subcellularLocation>
</comment>
<evidence type="ECO:0000256" key="6">
    <source>
        <dbReference type="ARBA" id="ARBA00012180"/>
    </source>
</evidence>
<evidence type="ECO:0000313" key="18">
    <source>
        <dbReference type="EMBL" id="SEB40298.1"/>
    </source>
</evidence>
<comment type="caution">
    <text evidence="18">The sequence shown here is derived from an EMBL/GenBank/DDBJ whole genome shotgun (WGS) entry which is preliminary data.</text>
</comment>
<comment type="cofactor">
    <cofactor evidence="14 15">
        <name>Mn(2+)</name>
        <dbReference type="ChEBI" id="CHEBI:29035"/>
    </cofactor>
    <cofactor evidence="14 15">
        <name>Mg(2+)</name>
        <dbReference type="ChEBI" id="CHEBI:18420"/>
    </cofactor>
    <text evidence="14 15">Manganese or magnesium. Binds 1 divalent metal ion per monomer in the absence of substrate. May bind a second metal ion after substrate binding.</text>
</comment>
<evidence type="ECO:0000313" key="19">
    <source>
        <dbReference type="Proteomes" id="UP000183687"/>
    </source>
</evidence>
<dbReference type="SUPFAM" id="SSF53098">
    <property type="entry name" value="Ribonuclease H-like"/>
    <property type="match status" value="1"/>
</dbReference>
<feature type="binding site" evidence="14 15">
    <location>
        <position position="83"/>
    </location>
    <ligand>
        <name>a divalent metal cation</name>
        <dbReference type="ChEBI" id="CHEBI:60240"/>
    </ligand>
</feature>
<dbReference type="PANTHER" id="PTHR10954">
    <property type="entry name" value="RIBONUCLEASE H2 SUBUNIT A"/>
    <property type="match status" value="1"/>
</dbReference>
<keyword evidence="8 14" id="KW-0963">Cytoplasm</keyword>
<reference evidence="18 19" key="1">
    <citation type="submission" date="2016-10" db="EMBL/GenBank/DDBJ databases">
        <authorList>
            <person name="Varghese N."/>
            <person name="Submissions S."/>
        </authorList>
    </citation>
    <scope>NUCLEOTIDE SEQUENCE [LARGE SCALE GENOMIC DNA]</scope>
    <source>
        <strain evidence="18 19">DSM 20586</strain>
    </source>
</reference>
<evidence type="ECO:0000256" key="11">
    <source>
        <dbReference type="ARBA" id="ARBA00022759"/>
    </source>
</evidence>
<evidence type="ECO:0000256" key="10">
    <source>
        <dbReference type="ARBA" id="ARBA00022723"/>
    </source>
</evidence>
<evidence type="ECO:0000256" key="2">
    <source>
        <dbReference type="ARBA" id="ARBA00001946"/>
    </source>
</evidence>
<evidence type="ECO:0000256" key="5">
    <source>
        <dbReference type="ARBA" id="ARBA00007383"/>
    </source>
</evidence>
<dbReference type="GO" id="GO:0032299">
    <property type="term" value="C:ribonuclease H2 complex"/>
    <property type="evidence" value="ECO:0007669"/>
    <property type="project" value="TreeGrafter"/>
</dbReference>
<dbReference type="PANTHER" id="PTHR10954:SF18">
    <property type="entry name" value="RIBONUCLEASE HII"/>
    <property type="match status" value="1"/>
</dbReference>
<evidence type="ECO:0000256" key="12">
    <source>
        <dbReference type="ARBA" id="ARBA00022801"/>
    </source>
</evidence>
<dbReference type="GO" id="GO:0043137">
    <property type="term" value="P:DNA replication, removal of RNA primer"/>
    <property type="evidence" value="ECO:0007669"/>
    <property type="project" value="TreeGrafter"/>
</dbReference>
<evidence type="ECO:0000256" key="8">
    <source>
        <dbReference type="ARBA" id="ARBA00022490"/>
    </source>
</evidence>
<evidence type="ECO:0000256" key="4">
    <source>
        <dbReference type="ARBA" id="ARBA00004496"/>
    </source>
</evidence>
<sequence>MGAYGQARPGTAREICALLSDAPFDEIPVLAQRYSEDPRTQVKHAVGVALRRYEKETAERTRVVTMYQKMQEYGGQGMVLGVDEVGRGAVAGPLTVCAVALPAEPIIWGINDSKQLTAARREALAAQIAQHALAIGISHIEPSSIDAAGMATSLRMAMASAIKNTGVQADAVLIDGNPVQVHPKERCVVKGDATIACIAAASIVAKVTRDALMVAYDAEYPGYHFAESKGYASSEHIAAIKAKGLCPIHRVSFCGNFLETPPLF</sequence>
<evidence type="ECO:0000256" key="3">
    <source>
        <dbReference type="ARBA" id="ARBA00004065"/>
    </source>
</evidence>
<dbReference type="Proteomes" id="UP000183687">
    <property type="component" value="Unassembled WGS sequence"/>
</dbReference>
<proteinExistence type="inferred from homology"/>
<dbReference type="EC" id="3.1.26.4" evidence="6 14"/>
<dbReference type="InterPro" id="IPR012337">
    <property type="entry name" value="RNaseH-like_sf"/>
</dbReference>
<comment type="function">
    <text evidence="3 14 16">Endonuclease that specifically degrades the RNA of RNA-DNA hybrids.</text>
</comment>
<dbReference type="CDD" id="cd07182">
    <property type="entry name" value="RNase_HII_bacteria_HII_like"/>
    <property type="match status" value="1"/>
</dbReference>
<organism evidence="18 19">
    <name type="scientific">Atopobium minutum</name>
    <dbReference type="NCBI Taxonomy" id="1381"/>
    <lineage>
        <taxon>Bacteria</taxon>
        <taxon>Bacillati</taxon>
        <taxon>Actinomycetota</taxon>
        <taxon>Coriobacteriia</taxon>
        <taxon>Coriobacteriales</taxon>
        <taxon>Atopobiaceae</taxon>
        <taxon>Atopobium</taxon>
    </lineage>
</organism>
<protein>
    <recommendedName>
        <fullName evidence="7 14">Ribonuclease HII</fullName>
        <shortName evidence="14">RNase HII</shortName>
        <ecNumber evidence="6 14">3.1.26.4</ecNumber>
    </recommendedName>
</protein>
<feature type="binding site" evidence="14 15">
    <location>
        <position position="84"/>
    </location>
    <ligand>
        <name>a divalent metal cation</name>
        <dbReference type="ChEBI" id="CHEBI:60240"/>
    </ligand>
</feature>
<accession>A0AB38A4H7</accession>
<keyword evidence="9 14" id="KW-0540">Nuclease</keyword>
<evidence type="ECO:0000256" key="15">
    <source>
        <dbReference type="PROSITE-ProRule" id="PRU01319"/>
    </source>
</evidence>
<keyword evidence="13 14" id="KW-0464">Manganese</keyword>
<evidence type="ECO:0000256" key="16">
    <source>
        <dbReference type="RuleBase" id="RU003515"/>
    </source>
</evidence>
<feature type="binding site" evidence="14 15">
    <location>
        <position position="175"/>
    </location>
    <ligand>
        <name>a divalent metal cation</name>
        <dbReference type="ChEBI" id="CHEBI:60240"/>
    </ligand>
</feature>
<evidence type="ECO:0000259" key="17">
    <source>
        <dbReference type="PROSITE" id="PS51975"/>
    </source>
</evidence>
<keyword evidence="10 14" id="KW-0479">Metal-binding</keyword>
<keyword evidence="11 14" id="KW-0255">Endonuclease</keyword>
<evidence type="ECO:0000256" key="9">
    <source>
        <dbReference type="ARBA" id="ARBA00022722"/>
    </source>
</evidence>
<keyword evidence="12 14" id="KW-0378">Hydrolase</keyword>